<dbReference type="PRINTS" id="PR00368">
    <property type="entry name" value="FADPNR"/>
</dbReference>
<dbReference type="Pfam" id="PF07992">
    <property type="entry name" value="Pyr_redox_2"/>
    <property type="match status" value="1"/>
</dbReference>
<dbReference type="PANTHER" id="PTHR42783:SF3">
    <property type="entry name" value="GLUTAMATE SYNTHASE [NADPH] SMALL CHAIN-RELATED"/>
    <property type="match status" value="1"/>
</dbReference>
<evidence type="ECO:0000259" key="2">
    <source>
        <dbReference type="Pfam" id="PF07992"/>
    </source>
</evidence>
<dbReference type="InterPro" id="IPR023753">
    <property type="entry name" value="FAD/NAD-binding_dom"/>
</dbReference>
<protein>
    <submittedName>
        <fullName evidence="3">Oxidoreductase</fullName>
    </submittedName>
</protein>
<accession>T0ZJ87</accession>
<comment type="caution">
    <text evidence="3">The sequence shown here is derived from an EMBL/GenBank/DDBJ whole genome shotgun (WGS) entry which is preliminary data.</text>
</comment>
<dbReference type="AlphaFoldDB" id="T0ZJ87"/>
<feature type="non-terminal residue" evidence="3">
    <location>
        <position position="1"/>
    </location>
</feature>
<dbReference type="EMBL" id="AUZZ01006857">
    <property type="protein sequence ID" value="EQD44723.1"/>
    <property type="molecule type" value="Genomic_DNA"/>
</dbReference>
<feature type="domain" description="FAD/NAD(P)-binding" evidence="2">
    <location>
        <begin position="23"/>
        <end position="224"/>
    </location>
</feature>
<organism evidence="3">
    <name type="scientific">mine drainage metagenome</name>
    <dbReference type="NCBI Taxonomy" id="410659"/>
    <lineage>
        <taxon>unclassified sequences</taxon>
        <taxon>metagenomes</taxon>
        <taxon>ecological metagenomes</taxon>
    </lineage>
</organism>
<evidence type="ECO:0000313" key="3">
    <source>
        <dbReference type="EMBL" id="EQD44723.1"/>
    </source>
</evidence>
<evidence type="ECO:0000256" key="1">
    <source>
        <dbReference type="SAM" id="MobiDB-lite"/>
    </source>
</evidence>
<dbReference type="Gene3D" id="3.50.50.60">
    <property type="entry name" value="FAD/NAD(P)-binding domain"/>
    <property type="match status" value="1"/>
</dbReference>
<reference evidence="3" key="1">
    <citation type="submission" date="2013-08" db="EMBL/GenBank/DDBJ databases">
        <authorList>
            <person name="Mendez C."/>
            <person name="Richter M."/>
            <person name="Ferrer M."/>
            <person name="Sanchez J."/>
        </authorList>
    </citation>
    <scope>NUCLEOTIDE SEQUENCE</scope>
</reference>
<dbReference type="InterPro" id="IPR036188">
    <property type="entry name" value="FAD/NAD-bd_sf"/>
</dbReference>
<feature type="region of interest" description="Disordered" evidence="1">
    <location>
        <begin position="249"/>
        <end position="280"/>
    </location>
</feature>
<reference evidence="3" key="2">
    <citation type="journal article" date="2014" name="ISME J.">
        <title>Microbial stratification in low pH oxic and suboxic macroscopic growths along an acid mine drainage.</title>
        <authorList>
            <person name="Mendez-Garcia C."/>
            <person name="Mesa V."/>
            <person name="Sprenger R.R."/>
            <person name="Richter M."/>
            <person name="Diez M.S."/>
            <person name="Solano J."/>
            <person name="Bargiela R."/>
            <person name="Golyshina O.V."/>
            <person name="Manteca A."/>
            <person name="Ramos J.L."/>
            <person name="Gallego J.R."/>
            <person name="Llorente I."/>
            <person name="Martins Dos Santos V.A."/>
            <person name="Jensen O.N."/>
            <person name="Pelaez A.I."/>
            <person name="Sanchez J."/>
            <person name="Ferrer M."/>
        </authorList>
    </citation>
    <scope>NUCLEOTIDE SEQUENCE</scope>
</reference>
<proteinExistence type="predicted"/>
<dbReference type="SUPFAM" id="SSF51905">
    <property type="entry name" value="FAD/NAD(P)-binding domain"/>
    <property type="match status" value="1"/>
</dbReference>
<sequence length="280" mass="30052">NRFDLTFIQGKRVGVDFTPEELLTQGYRAVFLAIGASAANFPGIPGEKLPGVLPALEFLYDVNQGRPVKVGQQIVVIGGGDVAVDAVRTSRRLAPHASVTMAYRRTRGESPAGEEEIRETEPEAISFRWLLSPLRIHGTDRVEAIEFQQMELAEPDRSGRRAVRPVPGATVTLPCDTLIVAIGEKADLDGIDPKLGLKIGTKGWPEGARSGGMTDVEGIFAAGGRSVVHAMAAGTRVAEAIDAYLCQSEGRTPEPRRDPFGTGEILPKVPEGYSSPVWTP</sequence>
<dbReference type="PRINTS" id="PR00469">
    <property type="entry name" value="PNDRDTASEII"/>
</dbReference>
<dbReference type="GO" id="GO:0016491">
    <property type="term" value="F:oxidoreductase activity"/>
    <property type="evidence" value="ECO:0007669"/>
    <property type="project" value="InterPro"/>
</dbReference>
<name>T0ZJ87_9ZZZZ</name>
<dbReference type="PANTHER" id="PTHR42783">
    <property type="entry name" value="GLUTAMATE SYNTHASE [NADPH] SMALL CHAIN"/>
    <property type="match status" value="1"/>
</dbReference>
<dbReference type="SUPFAM" id="SSF51971">
    <property type="entry name" value="Nucleotide-binding domain"/>
    <property type="match status" value="1"/>
</dbReference>
<gene>
    <name evidence="3" type="ORF">B2A_09496</name>
</gene>